<protein>
    <submittedName>
        <fullName evidence="2">Uncharacterized protein</fullName>
    </submittedName>
</protein>
<feature type="region of interest" description="Disordered" evidence="1">
    <location>
        <begin position="29"/>
        <end position="60"/>
    </location>
</feature>
<evidence type="ECO:0000256" key="1">
    <source>
        <dbReference type="SAM" id="MobiDB-lite"/>
    </source>
</evidence>
<evidence type="ECO:0000313" key="2">
    <source>
        <dbReference type="EMBL" id="CAB4027538.1"/>
    </source>
</evidence>
<feature type="compositionally biased region" description="Acidic residues" evidence="1">
    <location>
        <begin position="51"/>
        <end position="60"/>
    </location>
</feature>
<evidence type="ECO:0000313" key="3">
    <source>
        <dbReference type="Proteomes" id="UP001152795"/>
    </source>
</evidence>
<dbReference type="AlphaFoldDB" id="A0A7D9L6U5"/>
<reference evidence="2" key="1">
    <citation type="submission" date="2020-04" db="EMBL/GenBank/DDBJ databases">
        <authorList>
            <person name="Alioto T."/>
            <person name="Alioto T."/>
            <person name="Gomez Garrido J."/>
        </authorList>
    </citation>
    <scope>NUCLEOTIDE SEQUENCE</scope>
    <source>
        <strain evidence="2">A484AB</strain>
    </source>
</reference>
<sequence>MASDEEGTSSRRKRTYNLTANDVFTLLGLEKDTNNQESDSDGSSDLNFSDFELDNSDESDCDADVQDVMDVDPTVPHTSTSRNMENYYRFRKGFCILCR</sequence>
<keyword evidence="3" id="KW-1185">Reference proteome</keyword>
<dbReference type="Proteomes" id="UP001152795">
    <property type="component" value="Unassembled WGS sequence"/>
</dbReference>
<organism evidence="2 3">
    <name type="scientific">Paramuricea clavata</name>
    <name type="common">Red gorgonian</name>
    <name type="synonym">Violescent sea-whip</name>
    <dbReference type="NCBI Taxonomy" id="317549"/>
    <lineage>
        <taxon>Eukaryota</taxon>
        <taxon>Metazoa</taxon>
        <taxon>Cnidaria</taxon>
        <taxon>Anthozoa</taxon>
        <taxon>Octocorallia</taxon>
        <taxon>Malacalcyonacea</taxon>
        <taxon>Plexauridae</taxon>
        <taxon>Paramuricea</taxon>
    </lineage>
</organism>
<gene>
    <name evidence="2" type="ORF">PACLA_8A084768</name>
</gene>
<comment type="caution">
    <text evidence="2">The sequence shown here is derived from an EMBL/GenBank/DDBJ whole genome shotgun (WGS) entry which is preliminary data.</text>
</comment>
<dbReference type="EMBL" id="CACRXK020014863">
    <property type="protein sequence ID" value="CAB4027538.1"/>
    <property type="molecule type" value="Genomic_DNA"/>
</dbReference>
<name>A0A7D9L6U5_PARCT</name>
<proteinExistence type="predicted"/>
<feature type="compositionally biased region" description="Polar residues" evidence="1">
    <location>
        <begin position="35"/>
        <end position="47"/>
    </location>
</feature>
<accession>A0A7D9L6U5</accession>